<dbReference type="InterPro" id="IPR032675">
    <property type="entry name" value="LRR_dom_sf"/>
</dbReference>
<evidence type="ECO:0000313" key="2">
    <source>
        <dbReference type="EMBL" id="ESQ54275.1"/>
    </source>
</evidence>
<gene>
    <name evidence="2" type="ORF">EUTSA_v10026977mg</name>
</gene>
<dbReference type="Pfam" id="PF24758">
    <property type="entry name" value="LRR_At5g56370"/>
    <property type="match status" value="1"/>
</dbReference>
<dbReference type="InterPro" id="IPR055411">
    <property type="entry name" value="LRR_FXL15/At3g58940/PEG3-like"/>
</dbReference>
<sequence>MATRKVKTRSKDAISSLPDETLAQILSFLPTKRAASTSILSKRWRNLFSLMILLFAPQHHLDLDQSDFLHPKQGKRQRRRRREEIHKSFRTFVDKTLSLQNTIKKFSLKCRDDPVDIAQTNRWISCALELDLRIKTDCEHNEPQRPLPCTIFTSNTLVKLTLGTELCVGDRSPLVFLPMLKYLFLDTVYVSEDDFFMYMLEGCPALRELVFNYKYINHEDAPQDLPYIIFETPSLVYLDYSERSRCYIKSANFFKSLVEAPLDLVGGLIREGPNRRGNQLRNLSRVFRWISHVRILDFSSNTVESKTKRGWKLLTSLLKNSPKLETLVLKGLHCINSRGVCVRENAVKVLEISSYRGSVKELRQLERFLCQTDSLQVMKVEVDIGIEDDDKKLQLTKELLAVLSKCHSNCQIQLV</sequence>
<evidence type="ECO:0000313" key="3">
    <source>
        <dbReference type="Proteomes" id="UP000030689"/>
    </source>
</evidence>
<dbReference type="Gene3D" id="1.20.1280.50">
    <property type="match status" value="1"/>
</dbReference>
<dbReference type="CDD" id="cd22160">
    <property type="entry name" value="F-box_AtFBL13-like"/>
    <property type="match status" value="1"/>
</dbReference>
<keyword evidence="3" id="KW-1185">Reference proteome</keyword>
<dbReference type="Gramene" id="ESQ54275">
    <property type="protein sequence ID" value="ESQ54275"/>
    <property type="gene ID" value="EUTSA_v10026977mg"/>
</dbReference>
<dbReference type="PANTHER" id="PTHR31293">
    <property type="entry name" value="RNI-LIKE SUPERFAMILY PROTEIN"/>
    <property type="match status" value="1"/>
</dbReference>
<dbReference type="InterPro" id="IPR053781">
    <property type="entry name" value="F-box_AtFBL13-like"/>
</dbReference>
<dbReference type="InterPro" id="IPR001810">
    <property type="entry name" value="F-box_dom"/>
</dbReference>
<dbReference type="Proteomes" id="UP000030689">
    <property type="component" value="Unassembled WGS sequence"/>
</dbReference>
<dbReference type="OMA" id="YNYISAN"/>
<dbReference type="InterPro" id="IPR055294">
    <property type="entry name" value="FBL60-like"/>
</dbReference>
<dbReference type="PROSITE" id="PS50181">
    <property type="entry name" value="FBOX"/>
    <property type="match status" value="1"/>
</dbReference>
<dbReference type="Gene3D" id="3.80.10.10">
    <property type="entry name" value="Ribonuclease Inhibitor"/>
    <property type="match status" value="1"/>
</dbReference>
<reference evidence="2 3" key="1">
    <citation type="journal article" date="2013" name="Front. Plant Sci.">
        <title>The Reference Genome of the Halophytic Plant Eutrema salsugineum.</title>
        <authorList>
            <person name="Yang R."/>
            <person name="Jarvis D.E."/>
            <person name="Chen H."/>
            <person name="Beilstein M.A."/>
            <person name="Grimwood J."/>
            <person name="Jenkins J."/>
            <person name="Shu S."/>
            <person name="Prochnik S."/>
            <person name="Xin M."/>
            <person name="Ma C."/>
            <person name="Schmutz J."/>
            <person name="Wing R.A."/>
            <person name="Mitchell-Olds T."/>
            <person name="Schumaker K.S."/>
            <person name="Wang X."/>
        </authorList>
    </citation>
    <scope>NUCLEOTIDE SEQUENCE [LARGE SCALE GENOMIC DNA]</scope>
</reference>
<name>V4LUF8_EUTSA</name>
<accession>V4LUF8</accession>
<feature type="domain" description="F-box" evidence="1">
    <location>
        <begin position="11"/>
        <end position="58"/>
    </location>
</feature>
<evidence type="ECO:0000259" key="1">
    <source>
        <dbReference type="PROSITE" id="PS50181"/>
    </source>
</evidence>
<dbReference type="SUPFAM" id="SSF52047">
    <property type="entry name" value="RNI-like"/>
    <property type="match status" value="1"/>
</dbReference>
<protein>
    <recommendedName>
        <fullName evidence="1">F-box domain-containing protein</fullName>
    </recommendedName>
</protein>
<dbReference type="PANTHER" id="PTHR31293:SF26">
    <property type="entry name" value="(RAPE) HYPOTHETICAL PROTEIN"/>
    <property type="match status" value="1"/>
</dbReference>
<dbReference type="Pfam" id="PF00646">
    <property type="entry name" value="F-box"/>
    <property type="match status" value="1"/>
</dbReference>
<dbReference type="EMBL" id="KI517384">
    <property type="protein sequence ID" value="ESQ54275.1"/>
    <property type="molecule type" value="Genomic_DNA"/>
</dbReference>
<dbReference type="InterPro" id="IPR036047">
    <property type="entry name" value="F-box-like_dom_sf"/>
</dbReference>
<dbReference type="STRING" id="72664.V4LUF8"/>
<dbReference type="SUPFAM" id="SSF81383">
    <property type="entry name" value="F-box domain"/>
    <property type="match status" value="1"/>
</dbReference>
<dbReference type="AlphaFoldDB" id="V4LUF8"/>
<dbReference type="KEGG" id="eus:EUTSA_v10026977mg"/>
<proteinExistence type="predicted"/>
<organism evidence="2 3">
    <name type="scientific">Eutrema salsugineum</name>
    <name type="common">Saltwater cress</name>
    <name type="synonym">Sisymbrium salsugineum</name>
    <dbReference type="NCBI Taxonomy" id="72664"/>
    <lineage>
        <taxon>Eukaryota</taxon>
        <taxon>Viridiplantae</taxon>
        <taxon>Streptophyta</taxon>
        <taxon>Embryophyta</taxon>
        <taxon>Tracheophyta</taxon>
        <taxon>Spermatophyta</taxon>
        <taxon>Magnoliopsida</taxon>
        <taxon>eudicotyledons</taxon>
        <taxon>Gunneridae</taxon>
        <taxon>Pentapetalae</taxon>
        <taxon>rosids</taxon>
        <taxon>malvids</taxon>
        <taxon>Brassicales</taxon>
        <taxon>Brassicaceae</taxon>
        <taxon>Eutremeae</taxon>
        <taxon>Eutrema</taxon>
    </lineage>
</organism>